<dbReference type="STRING" id="104663.SAMN04488121_11215"/>
<reference evidence="2 3" key="1">
    <citation type="submission" date="2016-10" db="EMBL/GenBank/DDBJ databases">
        <authorList>
            <person name="de Groot N.N."/>
        </authorList>
    </citation>
    <scope>NUCLEOTIDE SEQUENCE [LARGE SCALE GENOMIC DNA]</scope>
    <source>
        <strain evidence="2 3">DSM 527</strain>
    </source>
</reference>
<accession>A0A1G8C400</accession>
<proteinExistence type="predicted"/>
<dbReference type="PANTHER" id="PTHR43610:SF1">
    <property type="entry name" value="N-ACETYLTRANSFERASE DOMAIN-CONTAINING PROTEIN"/>
    <property type="match status" value="1"/>
</dbReference>
<evidence type="ECO:0000259" key="1">
    <source>
        <dbReference type="PROSITE" id="PS51186"/>
    </source>
</evidence>
<feature type="domain" description="N-acetyltransferase" evidence="1">
    <location>
        <begin position="14"/>
        <end position="172"/>
    </location>
</feature>
<dbReference type="SUPFAM" id="SSF55729">
    <property type="entry name" value="Acyl-CoA N-acyltransferases (Nat)"/>
    <property type="match status" value="1"/>
</dbReference>
<name>A0A1G8C400_CHIFI</name>
<evidence type="ECO:0000313" key="3">
    <source>
        <dbReference type="Proteomes" id="UP000199045"/>
    </source>
</evidence>
<organism evidence="2 3">
    <name type="scientific">Chitinophaga filiformis</name>
    <name type="common">Myxococcus filiformis</name>
    <name type="synonym">Flexibacter filiformis</name>
    <dbReference type="NCBI Taxonomy" id="104663"/>
    <lineage>
        <taxon>Bacteria</taxon>
        <taxon>Pseudomonadati</taxon>
        <taxon>Bacteroidota</taxon>
        <taxon>Chitinophagia</taxon>
        <taxon>Chitinophagales</taxon>
        <taxon>Chitinophagaceae</taxon>
        <taxon>Chitinophaga</taxon>
    </lineage>
</organism>
<dbReference type="EMBL" id="FNBN01000012">
    <property type="protein sequence ID" value="SDH40211.1"/>
    <property type="molecule type" value="Genomic_DNA"/>
</dbReference>
<dbReference type="GO" id="GO:0016747">
    <property type="term" value="F:acyltransferase activity, transferring groups other than amino-acyl groups"/>
    <property type="evidence" value="ECO:0007669"/>
    <property type="project" value="InterPro"/>
</dbReference>
<dbReference type="InterPro" id="IPR016181">
    <property type="entry name" value="Acyl_CoA_acyltransferase"/>
</dbReference>
<dbReference type="Proteomes" id="UP000199045">
    <property type="component" value="Unassembled WGS sequence"/>
</dbReference>
<keyword evidence="2" id="KW-0808">Transferase</keyword>
<dbReference type="PROSITE" id="PS51186">
    <property type="entry name" value="GNAT"/>
    <property type="match status" value="1"/>
</dbReference>
<evidence type="ECO:0000313" key="2">
    <source>
        <dbReference type="EMBL" id="SDH40211.1"/>
    </source>
</evidence>
<dbReference type="OrthoDB" id="9795199at2"/>
<gene>
    <name evidence="2" type="ORF">SAMN04488121_11215</name>
</gene>
<dbReference type="PANTHER" id="PTHR43610">
    <property type="entry name" value="BLL6696 PROTEIN"/>
    <property type="match status" value="1"/>
</dbReference>
<dbReference type="Gene3D" id="3.40.630.30">
    <property type="match status" value="1"/>
</dbReference>
<dbReference type="Pfam" id="PF13302">
    <property type="entry name" value="Acetyltransf_3"/>
    <property type="match status" value="1"/>
</dbReference>
<sequence>MTFDIQPILENEYAILYPLREKDFDDLYAVASDPKIWEQHPNRDRWKEEVFRTFFEGAIKSKGAFKIVDKATGRVAGSTRFYDYNEEENSICIGYTFYATAYWGKGFNHGIKRIMMDYIFQFVSQVYFHIGVNNIRSQISIGRLGAEKVGEMEVAYFGEASKQNFLYRISKEGYLVAH</sequence>
<dbReference type="InterPro" id="IPR000182">
    <property type="entry name" value="GNAT_dom"/>
</dbReference>
<dbReference type="RefSeq" id="WP_089837967.1">
    <property type="nucleotide sequence ID" value="NZ_FNBN01000012.1"/>
</dbReference>
<protein>
    <submittedName>
        <fullName evidence="2">Protein N-acetyltransferase, RimJ/RimL family</fullName>
    </submittedName>
</protein>
<dbReference type="AlphaFoldDB" id="A0A1G8C400"/>